<feature type="transmembrane region" description="Helical" evidence="7">
    <location>
        <begin position="165"/>
        <end position="186"/>
    </location>
</feature>
<dbReference type="NCBIfam" id="NF005046">
    <property type="entry name" value="PRK06459.1"/>
    <property type="match status" value="1"/>
</dbReference>
<keyword evidence="5" id="KW-0560">Oxidoreductase</keyword>
<evidence type="ECO:0000256" key="7">
    <source>
        <dbReference type="SAM" id="Phobius"/>
    </source>
</evidence>
<feature type="domain" description="NADH:quinone oxidoreductase/Mrp antiporter transmembrane" evidence="8">
    <location>
        <begin position="97"/>
        <end position="338"/>
    </location>
</feature>
<gene>
    <name evidence="9" type="ORF">MetMK1DRAFT_00008530</name>
</gene>
<dbReference type="InterPro" id="IPR001750">
    <property type="entry name" value="ND/Mrp_TM"/>
</dbReference>
<feature type="transmembrane region" description="Helical" evidence="7">
    <location>
        <begin position="229"/>
        <end position="250"/>
    </location>
</feature>
<feature type="transmembrane region" description="Helical" evidence="7">
    <location>
        <begin position="6"/>
        <end position="24"/>
    </location>
</feature>
<dbReference type="GO" id="GO:0016829">
    <property type="term" value="F:lyase activity"/>
    <property type="evidence" value="ECO:0007669"/>
    <property type="project" value="UniProtKB-KW"/>
</dbReference>
<dbReference type="GO" id="GO:0016491">
    <property type="term" value="F:oxidoreductase activity"/>
    <property type="evidence" value="ECO:0007669"/>
    <property type="project" value="UniProtKB-KW"/>
</dbReference>
<dbReference type="Proteomes" id="UP000003980">
    <property type="component" value="Unassembled WGS sequence"/>
</dbReference>
<keyword evidence="9" id="KW-0456">Lyase</keyword>
<keyword evidence="4 7" id="KW-1133">Transmembrane helix</keyword>
<dbReference type="OrthoDB" id="371891at2157"/>
<reference evidence="9 10" key="1">
    <citation type="submission" date="2012-01" db="EMBL/GenBank/DDBJ databases">
        <title>Improved High-Quality Draft sequence of Metallosphaera yellowstonensis MK1.</title>
        <authorList>
            <consortium name="US DOE Joint Genome Institute"/>
            <person name="Lucas S."/>
            <person name="Han J."/>
            <person name="Cheng J.-F."/>
            <person name="Goodwin L."/>
            <person name="Pitluck S."/>
            <person name="Peters L."/>
            <person name="Teshima H."/>
            <person name="Detter J.C."/>
            <person name="Han C."/>
            <person name="Tapia R."/>
            <person name="Land M."/>
            <person name="Hauser L."/>
            <person name="Kyrpides N."/>
            <person name="Kozubal M."/>
            <person name="Macur R.E."/>
            <person name="Jay Z."/>
            <person name="Inskeep W."/>
            <person name="Woyke T."/>
        </authorList>
    </citation>
    <scope>NUCLEOTIDE SEQUENCE [LARGE SCALE GENOMIC DNA]</scope>
    <source>
        <strain evidence="9 10">MK1</strain>
    </source>
</reference>
<dbReference type="eggNOG" id="arCOG01537">
    <property type="taxonomic scope" value="Archaea"/>
</dbReference>
<keyword evidence="6 7" id="KW-0472">Membrane</keyword>
<dbReference type="InterPro" id="IPR052175">
    <property type="entry name" value="ComplexI-like_HydComp"/>
</dbReference>
<dbReference type="AlphaFoldDB" id="H2C280"/>
<dbReference type="GO" id="GO:0005886">
    <property type="term" value="C:plasma membrane"/>
    <property type="evidence" value="ECO:0007669"/>
    <property type="project" value="UniProtKB-SubCell"/>
</dbReference>
<feature type="transmembrane region" description="Helical" evidence="7">
    <location>
        <begin position="128"/>
        <end position="150"/>
    </location>
</feature>
<evidence type="ECO:0000259" key="8">
    <source>
        <dbReference type="Pfam" id="PF00361"/>
    </source>
</evidence>
<keyword evidence="2" id="KW-1003">Cell membrane</keyword>
<dbReference type="Pfam" id="PF00361">
    <property type="entry name" value="Proton_antipo_M"/>
    <property type="match status" value="1"/>
</dbReference>
<dbReference type="PANTHER" id="PTHR42682:SF4">
    <property type="entry name" value="NADH-UBIQUINONE_PLASTOQUINONE"/>
    <property type="match status" value="1"/>
</dbReference>
<feature type="transmembrane region" description="Helical" evidence="7">
    <location>
        <begin position="80"/>
        <end position="97"/>
    </location>
</feature>
<dbReference type="STRING" id="671065.MetMK1DRAFT_00008530"/>
<evidence type="ECO:0000313" key="9">
    <source>
        <dbReference type="EMBL" id="EHP70351.1"/>
    </source>
</evidence>
<organism evidence="9 10">
    <name type="scientific">Metallosphaera yellowstonensis MK1</name>
    <dbReference type="NCBI Taxonomy" id="671065"/>
    <lineage>
        <taxon>Archaea</taxon>
        <taxon>Thermoproteota</taxon>
        <taxon>Thermoprotei</taxon>
        <taxon>Sulfolobales</taxon>
        <taxon>Sulfolobaceae</taxon>
        <taxon>Metallosphaera</taxon>
    </lineage>
</organism>
<dbReference type="EMBL" id="JH597761">
    <property type="protein sequence ID" value="EHP70351.1"/>
    <property type="molecule type" value="Genomic_DNA"/>
</dbReference>
<feature type="transmembrane region" description="Helical" evidence="7">
    <location>
        <begin position="55"/>
        <end position="73"/>
    </location>
</feature>
<evidence type="ECO:0000256" key="2">
    <source>
        <dbReference type="ARBA" id="ARBA00022475"/>
    </source>
</evidence>
<name>H2C280_9CREN</name>
<protein>
    <submittedName>
        <fullName evidence="9">Formate hydrogenlyase subunit 3/multisubunit Na+/H+ antiporter, MnhD subunit</fullName>
    </submittedName>
</protein>
<evidence type="ECO:0000256" key="1">
    <source>
        <dbReference type="ARBA" id="ARBA00004651"/>
    </source>
</evidence>
<evidence type="ECO:0000256" key="6">
    <source>
        <dbReference type="ARBA" id="ARBA00023136"/>
    </source>
</evidence>
<dbReference type="PANTHER" id="PTHR42682">
    <property type="entry name" value="HYDROGENASE-4 COMPONENT F"/>
    <property type="match status" value="1"/>
</dbReference>
<evidence type="ECO:0000256" key="3">
    <source>
        <dbReference type="ARBA" id="ARBA00022692"/>
    </source>
</evidence>
<evidence type="ECO:0000313" key="10">
    <source>
        <dbReference type="Proteomes" id="UP000003980"/>
    </source>
</evidence>
<accession>H2C280</accession>
<feature type="transmembrane region" description="Helical" evidence="7">
    <location>
        <begin position="368"/>
        <end position="391"/>
    </location>
</feature>
<dbReference type="RefSeq" id="WP_009071016.1">
    <property type="nucleotide sequence ID" value="NZ_JH597761.1"/>
</dbReference>
<proteinExistence type="predicted"/>
<dbReference type="HOGENOM" id="CLU_007100_8_1_2"/>
<feature type="transmembrane region" description="Helical" evidence="7">
    <location>
        <begin position="451"/>
        <end position="478"/>
    </location>
</feature>
<sequence>MYLQIDKFYLEIVTLLTMITALALSLWSARASHVVAAISSSLFILYGLYSGEFRVFYVVSGLVWLFSSTFSALHDRERWYSLTFSGTLLGIMITLLSQNYLEFLTGWELMTLFAYASIGVYRREWRPGYTFLAFGEVSTVLLIAGFILAYQETGTFLFHTLTDTLPLWFTTFGFTVKMGIFPFLVVEWLPIAHGNAKPSLSSVLSASMTLAGVYGIYKMMSLCPQTQALGGVLILIGAFSVLFGALYSYVSDHMKGMLAFSTIENNGAILTALGSLELSADPVLKAFAQFSLMVYVVAHSLAKTGLFLVTGYVHGESMSTLSTERSFSLEIGTTLLTASMSGLLPTVGGVAVWSLLETLFMESISVRGILGLIPLLAGVMVGMGEGFATGAMARFTSFTSLVRPRGGERGRLVLLIGVLMPVLALLSYLLSPEMAGAASLGMFSNSLIPSGYSGGSFGGISPLYVLIILPILSLITYLASGRRRVRTVDPWDNGSGRRLTYTSFGMANNIRLMLRFVLRTRKGAVETSADVFWRAILQLVRGYVRFSRAFSRAYMNSSISWYMIYMILAFIVVILVVFL</sequence>
<evidence type="ECO:0000256" key="5">
    <source>
        <dbReference type="ARBA" id="ARBA00023002"/>
    </source>
</evidence>
<keyword evidence="10" id="KW-1185">Reference proteome</keyword>
<feature type="transmembrane region" description="Helical" evidence="7">
    <location>
        <begin position="292"/>
        <end position="313"/>
    </location>
</feature>
<comment type="subcellular location">
    <subcellularLocation>
        <location evidence="1">Cell membrane</location>
        <topology evidence="1">Multi-pass membrane protein</topology>
    </subcellularLocation>
</comment>
<evidence type="ECO:0000256" key="4">
    <source>
        <dbReference type="ARBA" id="ARBA00022989"/>
    </source>
</evidence>
<feature type="transmembrane region" description="Helical" evidence="7">
    <location>
        <begin position="412"/>
        <end position="431"/>
    </location>
</feature>
<feature type="transmembrane region" description="Helical" evidence="7">
    <location>
        <begin position="334"/>
        <end position="356"/>
    </location>
</feature>
<feature type="transmembrane region" description="Helical" evidence="7">
    <location>
        <begin position="103"/>
        <end position="121"/>
    </location>
</feature>
<feature type="transmembrane region" description="Helical" evidence="7">
    <location>
        <begin position="559"/>
        <end position="578"/>
    </location>
</feature>
<keyword evidence="3 7" id="KW-0812">Transmembrane</keyword>